<gene>
    <name evidence="1" type="ORF">FYJ35_00900</name>
</gene>
<accession>A0A6L5X045</accession>
<dbReference type="EMBL" id="VULZ01000001">
    <property type="protein sequence ID" value="MSS13620.1"/>
    <property type="molecule type" value="Genomic_DNA"/>
</dbReference>
<keyword evidence="2" id="KW-1185">Reference proteome</keyword>
<evidence type="ECO:0000313" key="1">
    <source>
        <dbReference type="EMBL" id="MSS13620.1"/>
    </source>
</evidence>
<dbReference type="RefSeq" id="WP_154521783.1">
    <property type="nucleotide sequence ID" value="NZ_JAXFDQ010000013.1"/>
</dbReference>
<dbReference type="AlphaFoldDB" id="A0A6L5X045"/>
<evidence type="ECO:0000313" key="2">
    <source>
        <dbReference type="Proteomes" id="UP000481852"/>
    </source>
</evidence>
<sequence>MDGPRDENLEAILEYYVQLVEKQQNTMESMAALIAKQGSLIAQLKAVDEAEKECVQEERTDTISDSEKLGYTE</sequence>
<protein>
    <submittedName>
        <fullName evidence="1">Uncharacterized protein</fullName>
    </submittedName>
</protein>
<dbReference type="Proteomes" id="UP000481852">
    <property type="component" value="Unassembled WGS sequence"/>
</dbReference>
<reference evidence="1 2" key="1">
    <citation type="submission" date="2019-08" db="EMBL/GenBank/DDBJ databases">
        <title>In-depth cultivation of the pig gut microbiome towards novel bacterial diversity and tailored functional studies.</title>
        <authorList>
            <person name="Wylensek D."/>
            <person name="Hitch T.C.A."/>
            <person name="Clavel T."/>
        </authorList>
    </citation>
    <scope>NUCLEOTIDE SEQUENCE [LARGE SCALE GENOMIC DNA]</scope>
    <source>
        <strain evidence="1 2">Oil+RF-744-WCA-WT-11</strain>
    </source>
</reference>
<proteinExistence type="predicted"/>
<name>A0A6L5X045_9FIRM</name>
<organism evidence="1 2">
    <name type="scientific">Porcincola intestinalis</name>
    <dbReference type="NCBI Taxonomy" id="2606632"/>
    <lineage>
        <taxon>Bacteria</taxon>
        <taxon>Bacillati</taxon>
        <taxon>Bacillota</taxon>
        <taxon>Clostridia</taxon>
        <taxon>Lachnospirales</taxon>
        <taxon>Lachnospiraceae</taxon>
        <taxon>Porcincola</taxon>
    </lineage>
</organism>
<comment type="caution">
    <text evidence="1">The sequence shown here is derived from an EMBL/GenBank/DDBJ whole genome shotgun (WGS) entry which is preliminary data.</text>
</comment>